<feature type="domain" description="DUF3298" evidence="1">
    <location>
        <begin position="158"/>
        <end position="221"/>
    </location>
</feature>
<reference evidence="3 4" key="1">
    <citation type="submission" date="2023-03" db="EMBL/GenBank/DDBJ databases">
        <title>Agriculturally important microbes genome sequencing.</title>
        <authorList>
            <person name="Dunlap C."/>
        </authorList>
    </citation>
    <scope>NUCLEOTIDE SEQUENCE [LARGE SCALE GENOMIC DNA]</scope>
    <source>
        <strain evidence="3 4">CBP-3203</strain>
    </source>
</reference>
<evidence type="ECO:0000259" key="2">
    <source>
        <dbReference type="Pfam" id="PF13739"/>
    </source>
</evidence>
<dbReference type="Gene3D" id="3.90.640.20">
    <property type="entry name" value="Heat-shock cognate protein, ATPase"/>
    <property type="match status" value="1"/>
</dbReference>
<dbReference type="Pfam" id="PF13739">
    <property type="entry name" value="PdaC"/>
    <property type="match status" value="1"/>
</dbReference>
<dbReference type="InterPro" id="IPR025303">
    <property type="entry name" value="PdaC"/>
</dbReference>
<proteinExistence type="predicted"/>
<feature type="domain" description="Deacetylase PdaC" evidence="2">
    <location>
        <begin position="49"/>
        <end position="128"/>
    </location>
</feature>
<dbReference type="InterPro" id="IPR021729">
    <property type="entry name" value="DUF3298"/>
</dbReference>
<organism evidence="3 4">
    <name type="scientific">Bacillus glycinifermentans</name>
    <dbReference type="NCBI Taxonomy" id="1664069"/>
    <lineage>
        <taxon>Bacteria</taxon>
        <taxon>Bacillati</taxon>
        <taxon>Bacillota</taxon>
        <taxon>Bacilli</taxon>
        <taxon>Bacillales</taxon>
        <taxon>Bacillaceae</taxon>
        <taxon>Bacillus</taxon>
    </lineage>
</organism>
<dbReference type="RefSeq" id="WP_048354837.1">
    <property type="nucleotide sequence ID" value="NZ_CP023481.1"/>
</dbReference>
<evidence type="ECO:0000259" key="1">
    <source>
        <dbReference type="Pfam" id="PF11738"/>
    </source>
</evidence>
<dbReference type="Gene3D" id="3.30.565.40">
    <property type="entry name" value="Fervidobacterium nodosum Rt17-B1 like"/>
    <property type="match status" value="1"/>
</dbReference>
<dbReference type="EMBL" id="JARRTL010000014">
    <property type="protein sequence ID" value="MEC0486135.1"/>
    <property type="molecule type" value="Genomic_DNA"/>
</dbReference>
<keyword evidence="4" id="KW-1185">Reference proteome</keyword>
<sequence>MSIQKAMAALGFLVLTALLLFTINKSSSLINASPNKKAGVYTEVYKGKESLSYPKFSDLKDKDLKMINDAIGRHMEASYKEYEMLKKEADQSGGESAYETSYKVNYNDGDRLSFFIYDYQYTGGAHGVYTATSYNYDLNEHRRITLPDVLNNQAKIEKAKNYIFSYLNKHSEQFYSDLKKSDIRLDQDTAFYFTDSGISIVFQQYDIGPSSSGNQEIKIPSSFLY</sequence>
<dbReference type="Pfam" id="PF11738">
    <property type="entry name" value="DUF3298"/>
    <property type="match status" value="1"/>
</dbReference>
<evidence type="ECO:0000313" key="4">
    <source>
        <dbReference type="Proteomes" id="UP001341297"/>
    </source>
</evidence>
<comment type="caution">
    <text evidence="3">The sequence shown here is derived from an EMBL/GenBank/DDBJ whole genome shotgun (WGS) entry which is preliminary data.</text>
</comment>
<dbReference type="InterPro" id="IPR037126">
    <property type="entry name" value="PdaC/RsiV-like_sf"/>
</dbReference>
<name>A0ABU6H556_9BACI</name>
<gene>
    <name evidence="3" type="ORF">P8828_15110</name>
</gene>
<protein>
    <submittedName>
        <fullName evidence="3">DUF3298 and DUF4163 domain-containing protein</fullName>
    </submittedName>
</protein>
<accession>A0ABU6H556</accession>
<evidence type="ECO:0000313" key="3">
    <source>
        <dbReference type="EMBL" id="MEC0486135.1"/>
    </source>
</evidence>
<dbReference type="Proteomes" id="UP001341297">
    <property type="component" value="Unassembled WGS sequence"/>
</dbReference>